<dbReference type="Pfam" id="PF01150">
    <property type="entry name" value="GDA1_CD39"/>
    <property type="match status" value="1"/>
</dbReference>
<evidence type="ECO:0000256" key="6">
    <source>
        <dbReference type="PIRSR" id="PIRSR600407-2"/>
    </source>
</evidence>
<feature type="region of interest" description="Disordered" evidence="8">
    <location>
        <begin position="1"/>
        <end position="37"/>
    </location>
</feature>
<sequence length="558" mass="61778">MPQNHLSQRPVDSDDDADNPPAVVSGSKNTDSTVKRHSGKIGKHIAFMPESLSSSQVSEAKSNYSISLGSLQESIIENRTQWVIALFVLAMALYLLPPQKHFGRFNVLDDPLSRAWSKDITSGHCKKAYPGRPLIQYVLMVDAGSMGSRIHAYKFNYCVATPQLESETFDHVEPGLSSYGEDPEGAAKSLDKLLNGALNTVPKFLHTSTPIAVKATAGLRLLGEEKSNRILAIVRQRLESRYPFPIIEEQGVAVMDGADEGVFAWVTVNYLLGRFNSLKKKPTVAILDLGGASTQVVFEPSIVNGHSVAQGTHRYPMNFNGNEYILYQHSHLGYGLMLARIQINSYVVDNPISNRHGIRLESNEYAHPCLPVGLRQNFIRTSGENVVLVGVSDPGEECRAVVEAIFNKYEACRLPPCSFNGVYQPALDASIEDDIYAFSFFFDLTAPFRLGSSTPAQEMTIAEIEELRGRVCIGDEDDYKKFHDSAEAMKEIRKSSDLCMDLSYIYGLLEYGYGVPKHRKIKLAKKLKGHETGWCVGASIAVLEERDWFNGSTGVEKL</sequence>
<dbReference type="GO" id="GO:0005794">
    <property type="term" value="C:Golgi apparatus"/>
    <property type="evidence" value="ECO:0007669"/>
    <property type="project" value="TreeGrafter"/>
</dbReference>
<evidence type="ECO:0000256" key="2">
    <source>
        <dbReference type="ARBA" id="ARBA00022801"/>
    </source>
</evidence>
<dbReference type="GO" id="GO:0016020">
    <property type="term" value="C:membrane"/>
    <property type="evidence" value="ECO:0007669"/>
    <property type="project" value="TreeGrafter"/>
</dbReference>
<dbReference type="PANTHER" id="PTHR11782">
    <property type="entry name" value="ADENOSINE/GUANOSINE DIPHOSPHATASE"/>
    <property type="match status" value="1"/>
</dbReference>
<gene>
    <name evidence="9" type="primary">GDA1_1</name>
    <name evidence="9" type="ORF">BGZ65_000899</name>
</gene>
<evidence type="ECO:0000256" key="4">
    <source>
        <dbReference type="ARBA" id="ARBA00038903"/>
    </source>
</evidence>
<evidence type="ECO:0000313" key="10">
    <source>
        <dbReference type="Proteomes" id="UP000749646"/>
    </source>
</evidence>
<evidence type="ECO:0000256" key="3">
    <source>
        <dbReference type="ARBA" id="ARBA00037742"/>
    </source>
</evidence>
<evidence type="ECO:0000313" key="9">
    <source>
        <dbReference type="EMBL" id="KAF9963694.1"/>
    </source>
</evidence>
<name>A0A9P6M321_9FUNG</name>
<dbReference type="GO" id="GO:0009134">
    <property type="term" value="P:nucleoside diphosphate catabolic process"/>
    <property type="evidence" value="ECO:0007669"/>
    <property type="project" value="TreeGrafter"/>
</dbReference>
<dbReference type="GO" id="GO:0017111">
    <property type="term" value="F:ribonucleoside triphosphate phosphatase activity"/>
    <property type="evidence" value="ECO:0007669"/>
    <property type="project" value="TreeGrafter"/>
</dbReference>
<proteinExistence type="inferred from homology"/>
<keyword evidence="6" id="KW-0547">Nucleotide-binding</keyword>
<comment type="similarity">
    <text evidence="1 7">Belongs to the GDA1/CD39 NTPase family.</text>
</comment>
<dbReference type="PROSITE" id="PS01238">
    <property type="entry name" value="GDA1_CD39_NTPASE"/>
    <property type="match status" value="1"/>
</dbReference>
<keyword evidence="10" id="KW-1185">Reference proteome</keyword>
<evidence type="ECO:0000256" key="5">
    <source>
        <dbReference type="PIRSR" id="PIRSR600407-1"/>
    </source>
</evidence>
<dbReference type="EC" id="3.6.1.42" evidence="4"/>
<dbReference type="GO" id="GO:0005524">
    <property type="term" value="F:ATP binding"/>
    <property type="evidence" value="ECO:0007669"/>
    <property type="project" value="UniProtKB-KW"/>
</dbReference>
<feature type="binding site" evidence="6">
    <location>
        <begin position="291"/>
        <end position="295"/>
    </location>
    <ligand>
        <name>ATP</name>
        <dbReference type="ChEBI" id="CHEBI:30616"/>
    </ligand>
</feature>
<accession>A0A9P6M321</accession>
<evidence type="ECO:0000256" key="8">
    <source>
        <dbReference type="SAM" id="MobiDB-lite"/>
    </source>
</evidence>
<dbReference type="AlphaFoldDB" id="A0A9P6M321"/>
<reference evidence="9" key="1">
    <citation type="journal article" date="2020" name="Fungal Divers.">
        <title>Resolving the Mortierellaceae phylogeny through synthesis of multi-gene phylogenetics and phylogenomics.</title>
        <authorList>
            <person name="Vandepol N."/>
            <person name="Liber J."/>
            <person name="Desiro A."/>
            <person name="Na H."/>
            <person name="Kennedy M."/>
            <person name="Barry K."/>
            <person name="Grigoriev I.V."/>
            <person name="Miller A.N."/>
            <person name="O'Donnell K."/>
            <person name="Stajich J.E."/>
            <person name="Bonito G."/>
        </authorList>
    </citation>
    <scope>NUCLEOTIDE SEQUENCE</scope>
    <source>
        <strain evidence="9">MES-2147</strain>
    </source>
</reference>
<organism evidence="9 10">
    <name type="scientific">Modicella reniformis</name>
    <dbReference type="NCBI Taxonomy" id="1440133"/>
    <lineage>
        <taxon>Eukaryota</taxon>
        <taxon>Fungi</taxon>
        <taxon>Fungi incertae sedis</taxon>
        <taxon>Mucoromycota</taxon>
        <taxon>Mortierellomycotina</taxon>
        <taxon>Mortierellomycetes</taxon>
        <taxon>Mortierellales</taxon>
        <taxon>Mortierellaceae</taxon>
        <taxon>Modicella</taxon>
    </lineage>
</organism>
<dbReference type="Gene3D" id="3.30.420.150">
    <property type="entry name" value="Exopolyphosphatase. Domain 2"/>
    <property type="match status" value="1"/>
</dbReference>
<dbReference type="InterPro" id="IPR000407">
    <property type="entry name" value="GDA1_CD39_NTPase"/>
</dbReference>
<evidence type="ECO:0000256" key="7">
    <source>
        <dbReference type="RuleBase" id="RU003833"/>
    </source>
</evidence>
<protein>
    <recommendedName>
        <fullName evidence="4">guanosine-diphosphatase</fullName>
        <ecNumber evidence="4">3.6.1.42</ecNumber>
    </recommendedName>
</protein>
<evidence type="ECO:0000256" key="1">
    <source>
        <dbReference type="ARBA" id="ARBA00009283"/>
    </source>
</evidence>
<feature type="active site" description="Proton acceptor" evidence="5">
    <location>
        <position position="260"/>
    </location>
</feature>
<dbReference type="EMBL" id="JAAAHW010006268">
    <property type="protein sequence ID" value="KAF9963694.1"/>
    <property type="molecule type" value="Genomic_DNA"/>
</dbReference>
<keyword evidence="6" id="KW-0067">ATP-binding</keyword>
<dbReference type="PANTHER" id="PTHR11782:SF83">
    <property type="entry name" value="GUANOSINE-DIPHOSPHATASE"/>
    <property type="match status" value="1"/>
</dbReference>
<comment type="caution">
    <text evidence="9">The sequence shown here is derived from an EMBL/GenBank/DDBJ whole genome shotgun (WGS) entry which is preliminary data.</text>
</comment>
<dbReference type="Gene3D" id="3.30.420.40">
    <property type="match status" value="1"/>
</dbReference>
<dbReference type="Proteomes" id="UP000749646">
    <property type="component" value="Unassembled WGS sequence"/>
</dbReference>
<keyword evidence="2 7" id="KW-0378">Hydrolase</keyword>
<dbReference type="GO" id="GO:0006487">
    <property type="term" value="P:protein N-linked glycosylation"/>
    <property type="evidence" value="ECO:0007669"/>
    <property type="project" value="TreeGrafter"/>
</dbReference>
<comment type="function">
    <text evidence="3">After transfer of sugars to endogenous macromolecular acceptors, the enzyme converts nucleoside diphosphates to nucleoside monophosphates which in turn exit the Golgi lumen in a coupled antiporter reaction, allowing entry of additional nucleotide sugar from the cytosol.</text>
</comment>
<dbReference type="GO" id="GO:0004382">
    <property type="term" value="F:GDP phosphatase activity"/>
    <property type="evidence" value="ECO:0007669"/>
    <property type="project" value="UniProtKB-EC"/>
</dbReference>
<dbReference type="OrthoDB" id="6372431at2759"/>
<dbReference type="GO" id="GO:0045134">
    <property type="term" value="F:UDP phosphatase activity"/>
    <property type="evidence" value="ECO:0007669"/>
    <property type="project" value="TreeGrafter"/>
</dbReference>